<dbReference type="InterPro" id="IPR010827">
    <property type="entry name" value="BamA/TamA_POTRA"/>
</dbReference>
<evidence type="ECO:0000256" key="2">
    <source>
        <dbReference type="ARBA" id="ARBA00010248"/>
    </source>
</evidence>
<keyword evidence="4" id="KW-1134">Transmembrane beta strand</keyword>
<feature type="domain" description="Bacterial surface antigen (D15)" evidence="11">
    <location>
        <begin position="258"/>
        <end position="575"/>
    </location>
</feature>
<feature type="domain" description="POTRA" evidence="12">
    <location>
        <begin position="197"/>
        <end position="250"/>
    </location>
</feature>
<keyword evidence="8" id="KW-0998">Cell outer membrane</keyword>
<organism evidence="14 15">
    <name type="scientific">Seongchinamella sediminis</name>
    <dbReference type="NCBI Taxonomy" id="2283635"/>
    <lineage>
        <taxon>Bacteria</taxon>
        <taxon>Pseudomonadati</taxon>
        <taxon>Pseudomonadota</taxon>
        <taxon>Gammaproteobacteria</taxon>
        <taxon>Cellvibrionales</taxon>
        <taxon>Halieaceae</taxon>
        <taxon>Seongchinamella</taxon>
    </lineage>
</organism>
<dbReference type="Pfam" id="PF07244">
    <property type="entry name" value="POTRA"/>
    <property type="match status" value="1"/>
</dbReference>
<dbReference type="PANTHER" id="PTHR12815">
    <property type="entry name" value="SORTING AND ASSEMBLY MACHINERY SAMM50 PROTEIN FAMILY MEMBER"/>
    <property type="match status" value="1"/>
</dbReference>
<name>A0A3L7E2A1_9GAMM</name>
<dbReference type="GO" id="GO:0097347">
    <property type="term" value="C:TAM protein secretion complex"/>
    <property type="evidence" value="ECO:0007669"/>
    <property type="project" value="TreeGrafter"/>
</dbReference>
<dbReference type="AlphaFoldDB" id="A0A3L7E2A1"/>
<accession>A0A3L7E2A1</accession>
<evidence type="ECO:0000256" key="8">
    <source>
        <dbReference type="ARBA" id="ARBA00023237"/>
    </source>
</evidence>
<evidence type="ECO:0000259" key="13">
    <source>
        <dbReference type="Pfam" id="PF17243"/>
    </source>
</evidence>
<dbReference type="InterPro" id="IPR000184">
    <property type="entry name" value="Bac_surfAg_D15"/>
</dbReference>
<dbReference type="GO" id="GO:0009279">
    <property type="term" value="C:cell outer membrane"/>
    <property type="evidence" value="ECO:0007669"/>
    <property type="project" value="UniProtKB-SubCell"/>
</dbReference>
<evidence type="ECO:0000256" key="5">
    <source>
        <dbReference type="ARBA" id="ARBA00022692"/>
    </source>
</evidence>
<evidence type="ECO:0000313" key="15">
    <source>
        <dbReference type="Proteomes" id="UP000265509"/>
    </source>
</evidence>
<dbReference type="Gene3D" id="3.10.20.310">
    <property type="entry name" value="membrane protein fhac"/>
    <property type="match status" value="3"/>
</dbReference>
<dbReference type="InterPro" id="IPR039910">
    <property type="entry name" value="D15-like"/>
</dbReference>
<evidence type="ECO:0000256" key="10">
    <source>
        <dbReference type="ARBA" id="ARBA00093548"/>
    </source>
</evidence>
<comment type="caution">
    <text evidence="14">The sequence shown here is derived from an EMBL/GenBank/DDBJ whole genome shotgun (WGS) entry which is preliminary data.</text>
</comment>
<keyword evidence="5" id="KW-0812">Transmembrane</keyword>
<evidence type="ECO:0000313" key="14">
    <source>
        <dbReference type="EMBL" id="RLQ22860.1"/>
    </source>
</evidence>
<comment type="subcellular location">
    <subcellularLocation>
        <location evidence="1">Cell outer membrane</location>
    </subcellularLocation>
</comment>
<evidence type="ECO:0000256" key="1">
    <source>
        <dbReference type="ARBA" id="ARBA00004442"/>
    </source>
</evidence>
<proteinExistence type="inferred from homology"/>
<dbReference type="InterPro" id="IPR035243">
    <property type="entry name" value="TamA_POTRA_Dom_1"/>
</dbReference>
<comment type="subunit">
    <text evidence="10">Interacts with TamB to form the translocation and assembly module (TAM).</text>
</comment>
<dbReference type="EMBL" id="QRAN01000004">
    <property type="protein sequence ID" value="RLQ22860.1"/>
    <property type="molecule type" value="Genomic_DNA"/>
</dbReference>
<comment type="similarity">
    <text evidence="2">Belongs to the TamA family.</text>
</comment>
<evidence type="ECO:0000259" key="11">
    <source>
        <dbReference type="Pfam" id="PF01103"/>
    </source>
</evidence>
<dbReference type="Pfam" id="PF01103">
    <property type="entry name" value="Omp85"/>
    <property type="match status" value="1"/>
</dbReference>
<evidence type="ECO:0000256" key="6">
    <source>
        <dbReference type="ARBA" id="ARBA00022729"/>
    </source>
</evidence>
<dbReference type="GO" id="GO:0009306">
    <property type="term" value="P:protein secretion"/>
    <property type="evidence" value="ECO:0007669"/>
    <property type="project" value="TreeGrafter"/>
</dbReference>
<evidence type="ECO:0000259" key="12">
    <source>
        <dbReference type="Pfam" id="PF07244"/>
    </source>
</evidence>
<evidence type="ECO:0000256" key="4">
    <source>
        <dbReference type="ARBA" id="ARBA00022452"/>
    </source>
</evidence>
<dbReference type="Pfam" id="PF17243">
    <property type="entry name" value="POTRA_TamA_1"/>
    <property type="match status" value="1"/>
</dbReference>
<evidence type="ECO:0000256" key="3">
    <source>
        <dbReference type="ARBA" id="ARBA00015419"/>
    </source>
</evidence>
<protein>
    <recommendedName>
        <fullName evidence="3">Translocation and assembly module subunit TamA</fullName>
    </recommendedName>
    <alternativeName>
        <fullName evidence="9">Autotransporter assembly factor TamA</fullName>
    </alternativeName>
</protein>
<keyword evidence="6" id="KW-0732">Signal</keyword>
<dbReference type="Gene3D" id="2.40.160.50">
    <property type="entry name" value="membrane protein fhac: a member of the omp85/tpsb transporter family"/>
    <property type="match status" value="1"/>
</dbReference>
<evidence type="ECO:0000256" key="7">
    <source>
        <dbReference type="ARBA" id="ARBA00023136"/>
    </source>
</evidence>
<keyword evidence="7" id="KW-0472">Membrane</keyword>
<dbReference type="PANTHER" id="PTHR12815:SF47">
    <property type="entry name" value="TRANSLOCATION AND ASSEMBLY MODULE SUBUNIT TAMA"/>
    <property type="match status" value="1"/>
</dbReference>
<feature type="domain" description="TamA POTRA" evidence="13">
    <location>
        <begin position="19"/>
        <end position="90"/>
    </location>
</feature>
<evidence type="ECO:0000256" key="9">
    <source>
        <dbReference type="ARBA" id="ARBA00033063"/>
    </source>
</evidence>
<sequence>MLAVLVAVCSLPARAQLLEVTLDGLEGELRENTLAWLGDPPATPQARSNYLYSARRKVEQSLQALGYYRPDIDFKLTRGSETWTLLITVDTGEPVVYGNIDVRISGDASADSAFIELVRQSPLKSGEILNHGVYDRFRRSISSLGLRRGYFNGRFREARVAVEPVGGVADVTLHYDSGSRFVFGPLSYDQDIVRPGLLEPLMQTREGEAYEQQKLQETQARLQRTGYFSTVILRPQPAAASDGQVPLTLDLFPAKRHNINVGVGFSTDTQERVSLTWRTPRINRHGHSQETRLQYSRINPSGRVTYNIPLSDPLNDVLQLTGRVEDNEFGDLDSNQRELGVRREIKRDEWIYSYALRALNESWNAQGLDRENQYLLPGFSLSQRVHQGALVNPTAGFSQWYRVEGGARELGSDVDLLRLTANYGFIHTLAERHRLVLRTDIGAVFLAASDRDQLAPSLNFFAGGSQSIRGYSYQSIGNEITRVADDGEDVTLVVGGDRLLTASVEYQYSFNKNWRGALFVDAGDAFDEGDFDANVGAGIGVHYVTQIGAIRLDLANPVTDDSPSWRVHLSIGAEF</sequence>
<gene>
    <name evidence="14" type="ORF">DWB85_05290</name>
</gene>
<dbReference type="Proteomes" id="UP000265509">
    <property type="component" value="Unassembled WGS sequence"/>
</dbReference>
<reference evidence="14 15" key="1">
    <citation type="submission" date="2018-07" db="EMBL/GenBank/DDBJ databases">
        <title>Halioglobus sp. genome submission.</title>
        <authorList>
            <person name="Ye M.-Q."/>
            <person name="Du Z.-J."/>
        </authorList>
    </citation>
    <scope>NUCLEOTIDE SEQUENCE [LARGE SCALE GENOMIC DNA]</scope>
    <source>
        <strain evidence="14 15">U0301</strain>
    </source>
</reference>
<keyword evidence="15" id="KW-1185">Reference proteome</keyword>